<feature type="transmembrane region" description="Helical" evidence="1">
    <location>
        <begin position="304"/>
        <end position="327"/>
    </location>
</feature>
<evidence type="ECO:0000256" key="1">
    <source>
        <dbReference type="SAM" id="Phobius"/>
    </source>
</evidence>
<dbReference type="AlphaFoldDB" id="A0A2N9FYA5"/>
<keyword evidence="1" id="KW-0472">Membrane</keyword>
<gene>
    <name evidence="2" type="ORF">FSB_LOCUS20110</name>
</gene>
<organism evidence="2">
    <name type="scientific">Fagus sylvatica</name>
    <name type="common">Beechnut</name>
    <dbReference type="NCBI Taxonomy" id="28930"/>
    <lineage>
        <taxon>Eukaryota</taxon>
        <taxon>Viridiplantae</taxon>
        <taxon>Streptophyta</taxon>
        <taxon>Embryophyta</taxon>
        <taxon>Tracheophyta</taxon>
        <taxon>Spermatophyta</taxon>
        <taxon>Magnoliopsida</taxon>
        <taxon>eudicotyledons</taxon>
        <taxon>Gunneridae</taxon>
        <taxon>Pentapetalae</taxon>
        <taxon>rosids</taxon>
        <taxon>fabids</taxon>
        <taxon>Fagales</taxon>
        <taxon>Fagaceae</taxon>
        <taxon>Fagus</taxon>
    </lineage>
</organism>
<reference evidence="2" key="1">
    <citation type="submission" date="2018-02" db="EMBL/GenBank/DDBJ databases">
        <authorList>
            <person name="Cohen D.B."/>
            <person name="Kent A.D."/>
        </authorList>
    </citation>
    <scope>NUCLEOTIDE SEQUENCE</scope>
</reference>
<protein>
    <submittedName>
        <fullName evidence="2">Uncharacterized protein</fullName>
    </submittedName>
</protein>
<proteinExistence type="predicted"/>
<dbReference type="EMBL" id="OIVN01001291">
    <property type="protein sequence ID" value="SPC92228.1"/>
    <property type="molecule type" value="Genomic_DNA"/>
</dbReference>
<keyword evidence="1" id="KW-1133">Transmembrane helix</keyword>
<keyword evidence="1" id="KW-0812">Transmembrane</keyword>
<sequence length="352" mass="39138">MIPREWYSLPHGSLILHASPPPNPPQFSRAYPFLTRYSRAFLEAFRYSKWVMQHIFGKLSMSNFQQYKVCVNQSLDKRVMTPGSWGAGAVFACFSREDSGQTGEAAGEPRVARRSWSRHLSNAPGLANQLLKACATIFLKVLDLRETELRFARYGSANRGHRSVFGPLEDIFPIKIPARPGKILAIREFHTVHECVLFPTYPGLWIISLYRPCIEANLSSQDMISRIEAVGMSLMPRGHFLIELLPVGKNPCANAASQIGGSQFDPVFDLVNSLVKPWSNSVNLGQTWSTPVKPGQPWSNFGEYVPVLLLGVILTWWALVGSGWLGLGCLVLRADIRENPGGKNGVMTAVEL</sequence>
<accession>A0A2N9FYA5</accession>
<name>A0A2N9FYA5_FAGSY</name>
<evidence type="ECO:0000313" key="2">
    <source>
        <dbReference type="EMBL" id="SPC92228.1"/>
    </source>
</evidence>